<gene>
    <name evidence="2" type="ORF">GIB67_009193</name>
</gene>
<evidence type="ECO:0000313" key="3">
    <source>
        <dbReference type="Proteomes" id="UP000541444"/>
    </source>
</evidence>
<protein>
    <submittedName>
        <fullName evidence="2">Uncharacterized protein</fullName>
    </submittedName>
</protein>
<accession>A0A7J7N2F5</accession>
<dbReference type="Proteomes" id="UP000541444">
    <property type="component" value="Unassembled WGS sequence"/>
</dbReference>
<sequence>MLPNGKKRYVSANDLGQPNRGDKNHHKFIFTLGILTRTHIPIIYSKITTFLMKTSKKK</sequence>
<dbReference type="EMBL" id="JACGCM010001135">
    <property type="protein sequence ID" value="KAF6161306.1"/>
    <property type="molecule type" value="Genomic_DNA"/>
</dbReference>
<keyword evidence="3" id="KW-1185">Reference proteome</keyword>
<evidence type="ECO:0000256" key="1">
    <source>
        <dbReference type="SAM" id="MobiDB-lite"/>
    </source>
</evidence>
<comment type="caution">
    <text evidence="2">The sequence shown here is derived from an EMBL/GenBank/DDBJ whole genome shotgun (WGS) entry which is preliminary data.</text>
</comment>
<feature type="region of interest" description="Disordered" evidence="1">
    <location>
        <begin position="1"/>
        <end position="23"/>
    </location>
</feature>
<evidence type="ECO:0000313" key="2">
    <source>
        <dbReference type="EMBL" id="KAF6161306.1"/>
    </source>
</evidence>
<name>A0A7J7N2F5_9MAGN</name>
<dbReference type="OrthoDB" id="1869436at2759"/>
<reference evidence="2 3" key="1">
    <citation type="journal article" date="2020" name="IScience">
        <title>Genome Sequencing of the Endangered Kingdonia uniflora (Circaeasteraceae, Ranunculales) Reveals Potential Mechanisms of Evolutionary Specialization.</title>
        <authorList>
            <person name="Sun Y."/>
            <person name="Deng T."/>
            <person name="Zhang A."/>
            <person name="Moore M.J."/>
            <person name="Landis J.B."/>
            <person name="Lin N."/>
            <person name="Zhang H."/>
            <person name="Zhang X."/>
            <person name="Huang J."/>
            <person name="Zhang X."/>
            <person name="Sun H."/>
            <person name="Wang H."/>
        </authorList>
    </citation>
    <scope>NUCLEOTIDE SEQUENCE [LARGE SCALE GENOMIC DNA]</scope>
    <source>
        <strain evidence="2">TB1705</strain>
        <tissue evidence="2">Leaf</tissue>
    </source>
</reference>
<organism evidence="2 3">
    <name type="scientific">Kingdonia uniflora</name>
    <dbReference type="NCBI Taxonomy" id="39325"/>
    <lineage>
        <taxon>Eukaryota</taxon>
        <taxon>Viridiplantae</taxon>
        <taxon>Streptophyta</taxon>
        <taxon>Embryophyta</taxon>
        <taxon>Tracheophyta</taxon>
        <taxon>Spermatophyta</taxon>
        <taxon>Magnoliopsida</taxon>
        <taxon>Ranunculales</taxon>
        <taxon>Circaeasteraceae</taxon>
        <taxon>Kingdonia</taxon>
    </lineage>
</organism>
<proteinExistence type="predicted"/>
<dbReference type="AlphaFoldDB" id="A0A7J7N2F5"/>